<feature type="compositionally biased region" description="Low complexity" evidence="1">
    <location>
        <begin position="497"/>
        <end position="513"/>
    </location>
</feature>
<accession>A0A2N0PAL8</accession>
<feature type="region of interest" description="Disordered" evidence="1">
    <location>
        <begin position="1"/>
        <end position="93"/>
    </location>
</feature>
<protein>
    <submittedName>
        <fullName evidence="2">Uncharacterized protein</fullName>
    </submittedName>
</protein>
<dbReference type="VEuPathDB" id="FungiDB:RhiirA1_451299"/>
<gene>
    <name evidence="2" type="ORF">RhiirA5_423095</name>
</gene>
<reference evidence="2 3" key="1">
    <citation type="submission" date="2016-04" db="EMBL/GenBank/DDBJ databases">
        <title>Genome analyses suggest a sexual origin of heterokaryosis in a supposedly ancient asexual fungus.</title>
        <authorList>
            <person name="Ropars J."/>
            <person name="Sedzielewska K."/>
            <person name="Noel J."/>
            <person name="Charron P."/>
            <person name="Farinelli L."/>
            <person name="Marton T."/>
            <person name="Kruger M."/>
            <person name="Pelin A."/>
            <person name="Brachmann A."/>
            <person name="Corradi N."/>
        </authorList>
    </citation>
    <scope>NUCLEOTIDE SEQUENCE [LARGE SCALE GENOMIC DNA]</scope>
    <source>
        <strain evidence="2 3">A5</strain>
    </source>
</reference>
<dbReference type="AlphaFoldDB" id="A0A2N0PAL8"/>
<feature type="compositionally biased region" description="Basic and acidic residues" evidence="1">
    <location>
        <begin position="371"/>
        <end position="390"/>
    </location>
</feature>
<proteinExistence type="predicted"/>
<feature type="region of interest" description="Disordered" evidence="1">
    <location>
        <begin position="268"/>
        <end position="291"/>
    </location>
</feature>
<reference evidence="2 3" key="2">
    <citation type="submission" date="2017-09" db="EMBL/GenBank/DDBJ databases">
        <title>Extensive intraspecific genome diversity in a model arbuscular mycorrhizal fungus.</title>
        <authorList>
            <person name="Chen E.C."/>
            <person name="Morin E."/>
            <person name="Beaudet D."/>
            <person name="Noel J."/>
            <person name="Ndikumana S."/>
            <person name="Charron P."/>
            <person name="St-Onge C."/>
            <person name="Giorgi J."/>
            <person name="Grigoriev I.V."/>
            <person name="Roux C."/>
            <person name="Martin F.M."/>
            <person name="Corradi N."/>
        </authorList>
    </citation>
    <scope>NUCLEOTIDE SEQUENCE [LARGE SCALE GENOMIC DNA]</scope>
    <source>
        <strain evidence="2 3">A5</strain>
    </source>
</reference>
<feature type="region of interest" description="Disordered" evidence="1">
    <location>
        <begin position="135"/>
        <end position="158"/>
    </location>
</feature>
<name>A0A2N0PAL8_9GLOM</name>
<feature type="compositionally biased region" description="Polar residues" evidence="1">
    <location>
        <begin position="36"/>
        <end position="57"/>
    </location>
</feature>
<dbReference type="EMBL" id="LLXJ01001106">
    <property type="protein sequence ID" value="PKC03870.1"/>
    <property type="molecule type" value="Genomic_DNA"/>
</dbReference>
<feature type="region of interest" description="Disordered" evidence="1">
    <location>
        <begin position="311"/>
        <end position="356"/>
    </location>
</feature>
<dbReference type="VEuPathDB" id="FungiDB:RhiirFUN_002260"/>
<feature type="compositionally biased region" description="Polar residues" evidence="1">
    <location>
        <begin position="1"/>
        <end position="28"/>
    </location>
</feature>
<sequence>MAETTIQPTSPIERSNEQFPDSSPQDNKYSQREKTPIQQSISNLQQTQYQQFQSHVASQFPPEQKPQSHLQPPPPGQVQSQPPPPGLSTPQQLLTRPPEFIANKIDATPPPQFHVIQASSSSLITSKGDTFTSSKPAVVASTTPPTPTSQVSTPKKHLPKKPLQPIYLLLRKCLKEYITGHLTTKTEEDTKEIFNDRKKMHSDFQLYCTEIVLASARDRILNELEENDKESLKDISPESDIIKSKFGEGPALYRSFVDVIEELKTQNPASADVNAEEKLSGENESNEPLEDTNSLGRIFRLWEQNNKNDFLGIPNINHSDQHRNRGRGHNRGYWSQRGGPRHTPYSSRGGRSRDWGARDDREFRERRQDDHYRDRREDYPRRDFDRRQEFRGPPIPAPNFNRERPPMGRRDDSYHRNYDDRRRNSYERRPDDRHPRDQRGPPQQHPHPKASPAIYEAPPMPPMPPNGPPNPPLPPPQPTYDYSQYPHDSQYPPGPGYTSEYNSPSYSNYYGSYQDSQVNGHADPPYQYPSVSSSTGWDSQSTPIQSMPPIQLTSFNYNQPGRHTAIPLPTDFMSGPSNAPRLSMPEPHDVLGVIKGVIIRDAQGNIGLKLIFDDLLIKDGLKIDTGGNKYGLHFTKYSDEFILEIIYMNALA</sequence>
<evidence type="ECO:0000256" key="1">
    <source>
        <dbReference type="SAM" id="MobiDB-lite"/>
    </source>
</evidence>
<dbReference type="Proteomes" id="UP000232722">
    <property type="component" value="Unassembled WGS sequence"/>
</dbReference>
<organism evidence="2 3">
    <name type="scientific">Rhizophagus irregularis</name>
    <dbReference type="NCBI Taxonomy" id="588596"/>
    <lineage>
        <taxon>Eukaryota</taxon>
        <taxon>Fungi</taxon>
        <taxon>Fungi incertae sedis</taxon>
        <taxon>Mucoromycota</taxon>
        <taxon>Glomeromycotina</taxon>
        <taxon>Glomeromycetes</taxon>
        <taxon>Glomerales</taxon>
        <taxon>Glomeraceae</taxon>
        <taxon>Rhizophagus</taxon>
    </lineage>
</organism>
<feature type="region of interest" description="Disordered" evidence="1">
    <location>
        <begin position="371"/>
        <end position="551"/>
    </location>
</feature>
<feature type="compositionally biased region" description="Low complexity" evidence="1">
    <location>
        <begin position="135"/>
        <end position="153"/>
    </location>
</feature>
<dbReference type="VEuPathDB" id="FungiDB:FUN_002200"/>
<feature type="compositionally biased region" description="Pro residues" evidence="1">
    <location>
        <begin position="71"/>
        <end position="87"/>
    </location>
</feature>
<evidence type="ECO:0000313" key="2">
    <source>
        <dbReference type="EMBL" id="PKC03870.1"/>
    </source>
</evidence>
<comment type="caution">
    <text evidence="2">The sequence shown here is derived from an EMBL/GenBank/DDBJ whole genome shotgun (WGS) entry which is preliminary data.</text>
</comment>
<feature type="compositionally biased region" description="Pro residues" evidence="1">
    <location>
        <begin position="458"/>
        <end position="478"/>
    </location>
</feature>
<evidence type="ECO:0000313" key="3">
    <source>
        <dbReference type="Proteomes" id="UP000232722"/>
    </source>
</evidence>
<feature type="compositionally biased region" description="Basic and acidic residues" evidence="1">
    <location>
        <begin position="401"/>
        <end position="439"/>
    </location>
</feature>
<feature type="compositionally biased region" description="Polar residues" evidence="1">
    <location>
        <begin position="529"/>
        <end position="545"/>
    </location>
</feature>